<comment type="subunit">
    <text evidence="13">Component of the ATP synthase complex composed at least of ATP5F1A/subunit alpha, ATP5F1B/subunit beta, ATP5MC1/subunit c (homooctomer), MT-ATP6/subunit a, MT-ATP8/subunit 8, ATP5ME/subunit e, ATP5MF/subunit f, ATP5MG/subunit g, ATP5MK/subunit k, ATP5MJ/subunit j, ATP5F1C/subunit gamma, ATP5F1D/subunit delta, ATP5F1E/subunit epsilon, ATP5PF/subunit F6, ATP5PB/subunit b, ATP5PD/subunit d, ATP5PO/subunit OSCP. ATP synthase complex consists of a soluble F(1) head domain (subunits alpha(3) and beta(3)) - the catalytic core - and a membrane F(0) domain - the membrane proton channel (subunits c, a, 8, e, f, g, k and j). These two domains are linked by a central stalk (subunits gamma, delta, and epsilon) rotating inside the F1 region and a stationary peripheral stalk (subunits F6, b, d, and OSCP).</text>
</comment>
<comment type="function">
    <text evidence="12 15">Subunit e, of the mitochondrial membrane ATP synthase complex (F(1)F(0) ATP synthase or Complex V) that produces ATP from ADP in the presence of a proton gradient across the membrane which is generated by electron transport complexes of the respiratory chain. ATP synthase complex consist of a soluble F(1) head domain - the catalytic core - and a membrane F(1) domain - the membrane proton channel. These two domains are linked by a central stalk rotating inside the F(1) region and a stationary peripheral stalk. During catalysis, ATP synthesis in the catalytic domain of F(1) is coupled via a rotary mechanism of the central stalk subunits to proton translocation. In vivo, can only synthesize ATP although its ATP hydrolase activity can be activated artificially in vitro. Part of the complex F(0) domain.</text>
</comment>
<evidence type="ECO:0000256" key="4">
    <source>
        <dbReference type="ARBA" id="ARBA00022547"/>
    </source>
</evidence>
<dbReference type="PANTHER" id="PTHR12427">
    <property type="entry name" value="ATP SYNTHASE E CHAIN, MITOCHONDRIAL"/>
    <property type="match status" value="1"/>
</dbReference>
<keyword evidence="6 15" id="KW-0999">Mitochondrion inner membrane</keyword>
<evidence type="ECO:0000256" key="2">
    <source>
        <dbReference type="ARBA" id="ARBA00007333"/>
    </source>
</evidence>
<gene>
    <name evidence="16" type="ORF">MNOR_LOCUS28961</name>
</gene>
<keyword evidence="3 15" id="KW-0813">Transport</keyword>
<dbReference type="Pfam" id="PF05680">
    <property type="entry name" value="ATP-synt_E"/>
    <property type="match status" value="1"/>
</dbReference>
<evidence type="ECO:0000256" key="1">
    <source>
        <dbReference type="ARBA" id="ARBA00004273"/>
    </source>
</evidence>
<keyword evidence="10" id="KW-0472">Membrane</keyword>
<comment type="similarity">
    <text evidence="2 15">Belongs to the ATPase e subunit family.</text>
</comment>
<proteinExistence type="inferred from homology"/>
<dbReference type="Proteomes" id="UP001497623">
    <property type="component" value="Unassembled WGS sequence"/>
</dbReference>
<comment type="caution">
    <text evidence="16">The sequence shown here is derived from an EMBL/GenBank/DDBJ whole genome shotgun (WGS) entry which is preliminary data.</text>
</comment>
<keyword evidence="8 15" id="KW-0406">Ion transport</keyword>
<organism evidence="16 17">
    <name type="scientific">Meganyctiphanes norvegica</name>
    <name type="common">Northern krill</name>
    <name type="synonym">Thysanopoda norvegica</name>
    <dbReference type="NCBI Taxonomy" id="48144"/>
    <lineage>
        <taxon>Eukaryota</taxon>
        <taxon>Metazoa</taxon>
        <taxon>Ecdysozoa</taxon>
        <taxon>Arthropoda</taxon>
        <taxon>Crustacea</taxon>
        <taxon>Multicrustacea</taxon>
        <taxon>Malacostraca</taxon>
        <taxon>Eumalacostraca</taxon>
        <taxon>Eucarida</taxon>
        <taxon>Euphausiacea</taxon>
        <taxon>Euphausiidae</taxon>
        <taxon>Meganyctiphanes</taxon>
    </lineage>
</organism>
<evidence type="ECO:0000256" key="6">
    <source>
        <dbReference type="ARBA" id="ARBA00022792"/>
    </source>
</evidence>
<comment type="subcellular location">
    <subcellularLocation>
        <location evidence="1 15">Mitochondrion inner membrane</location>
    </subcellularLocation>
</comment>
<keyword evidence="7" id="KW-0007">Acetylation</keyword>
<keyword evidence="11 15" id="KW-0066">ATP synthesis</keyword>
<evidence type="ECO:0000256" key="3">
    <source>
        <dbReference type="ARBA" id="ARBA00022448"/>
    </source>
</evidence>
<evidence type="ECO:0000256" key="10">
    <source>
        <dbReference type="ARBA" id="ARBA00023136"/>
    </source>
</evidence>
<evidence type="ECO:0000313" key="17">
    <source>
        <dbReference type="Proteomes" id="UP001497623"/>
    </source>
</evidence>
<dbReference type="EMBL" id="CAXKWB010032832">
    <property type="protein sequence ID" value="CAL4141980.1"/>
    <property type="molecule type" value="Genomic_DNA"/>
</dbReference>
<dbReference type="PANTHER" id="PTHR12427:SF1">
    <property type="entry name" value="ATP SYNTHASE SUBUNIT E, MITOCHONDRIAL"/>
    <property type="match status" value="1"/>
</dbReference>
<keyword evidence="17" id="KW-1185">Reference proteome</keyword>
<dbReference type="GO" id="GO:0015078">
    <property type="term" value="F:proton transmembrane transporter activity"/>
    <property type="evidence" value="ECO:0007669"/>
    <property type="project" value="InterPro"/>
</dbReference>
<evidence type="ECO:0000256" key="9">
    <source>
        <dbReference type="ARBA" id="ARBA00023128"/>
    </source>
</evidence>
<evidence type="ECO:0000313" key="16">
    <source>
        <dbReference type="EMBL" id="CAL4141980.1"/>
    </source>
</evidence>
<evidence type="ECO:0000256" key="11">
    <source>
        <dbReference type="ARBA" id="ARBA00023310"/>
    </source>
</evidence>
<evidence type="ECO:0000256" key="15">
    <source>
        <dbReference type="RuleBase" id="RU367005"/>
    </source>
</evidence>
<keyword evidence="4 15" id="KW-0138">CF(0)</keyword>
<keyword evidence="9 15" id="KW-0496">Mitochondrion</keyword>
<evidence type="ECO:0000256" key="14">
    <source>
        <dbReference type="ARBA" id="ARBA00074682"/>
    </source>
</evidence>
<comment type="subunit">
    <text evidence="15">F-type ATPases have 2 components, CF(1) - the catalytic core - and CF(0) - the membrane proton channel. CF(1) and CF(0) have multiple subunits.</text>
</comment>
<reference evidence="16 17" key="1">
    <citation type="submission" date="2024-05" db="EMBL/GenBank/DDBJ databases">
        <authorList>
            <person name="Wallberg A."/>
        </authorList>
    </citation>
    <scope>NUCLEOTIDE SEQUENCE [LARGE SCALE GENOMIC DNA]</scope>
</reference>
<evidence type="ECO:0000256" key="5">
    <source>
        <dbReference type="ARBA" id="ARBA00022781"/>
    </source>
</evidence>
<dbReference type="GO" id="GO:0015986">
    <property type="term" value="P:proton motive force-driven ATP synthesis"/>
    <property type="evidence" value="ECO:0007669"/>
    <property type="project" value="InterPro"/>
</dbReference>
<sequence length="85" mass="9355">MAALGAPVRVSPLIKTARWSFLIAGFLYGSKRNATLLVEEAAFREEDAKKQAIIDAARAEEKKAFVREEMLYLAKEANVVVPAGF</sequence>
<evidence type="ECO:0000256" key="12">
    <source>
        <dbReference type="ARBA" id="ARBA00057306"/>
    </source>
</evidence>
<evidence type="ECO:0000256" key="7">
    <source>
        <dbReference type="ARBA" id="ARBA00022990"/>
    </source>
</evidence>
<evidence type="ECO:0000256" key="13">
    <source>
        <dbReference type="ARBA" id="ARBA00064647"/>
    </source>
</evidence>
<protein>
    <recommendedName>
        <fullName evidence="14 15">ATP synthase F(0) complex subunit e, mitochondrial</fullName>
    </recommendedName>
</protein>
<evidence type="ECO:0000256" key="8">
    <source>
        <dbReference type="ARBA" id="ARBA00023065"/>
    </source>
</evidence>
<dbReference type="AlphaFoldDB" id="A0AAV2RWH0"/>
<dbReference type="InterPro" id="IPR008386">
    <property type="entry name" value="ATP_synth_F0_esu_mt"/>
</dbReference>
<dbReference type="GO" id="GO:0005743">
    <property type="term" value="C:mitochondrial inner membrane"/>
    <property type="evidence" value="ECO:0007669"/>
    <property type="project" value="UniProtKB-SubCell"/>
</dbReference>
<accession>A0AAV2RWH0</accession>
<name>A0AAV2RWH0_MEGNR</name>
<dbReference type="GO" id="GO:0045259">
    <property type="term" value="C:proton-transporting ATP synthase complex"/>
    <property type="evidence" value="ECO:0007669"/>
    <property type="project" value="UniProtKB-UniRule"/>
</dbReference>
<keyword evidence="5 15" id="KW-0375">Hydrogen ion transport</keyword>